<dbReference type="RefSeq" id="WP_351961529.1">
    <property type="nucleotide sequence ID" value="NZ_JBEOZM010000029.1"/>
</dbReference>
<dbReference type="EMBL" id="JBEOZM010000029">
    <property type="protein sequence ID" value="MER6273245.1"/>
    <property type="molecule type" value="Genomic_DNA"/>
</dbReference>
<dbReference type="Proteomes" id="UP001490365">
    <property type="component" value="Unassembled WGS sequence"/>
</dbReference>
<reference evidence="1 2" key="1">
    <citation type="submission" date="2024-06" db="EMBL/GenBank/DDBJ databases">
        <title>The Natural Products Discovery Center: Release of the First 8490 Sequenced Strains for Exploring Actinobacteria Biosynthetic Diversity.</title>
        <authorList>
            <person name="Kalkreuter E."/>
            <person name="Kautsar S.A."/>
            <person name="Yang D."/>
            <person name="Bader C.D."/>
            <person name="Teijaro C.N."/>
            <person name="Fluegel L."/>
            <person name="Davis C.M."/>
            <person name="Simpson J.R."/>
            <person name="Lauterbach L."/>
            <person name="Steele A.D."/>
            <person name="Gui C."/>
            <person name="Meng S."/>
            <person name="Li G."/>
            <person name="Viehrig K."/>
            <person name="Ye F."/>
            <person name="Su P."/>
            <person name="Kiefer A.F."/>
            <person name="Nichols A."/>
            <person name="Cepeda A.J."/>
            <person name="Yan W."/>
            <person name="Fan B."/>
            <person name="Jiang Y."/>
            <person name="Adhikari A."/>
            <person name="Zheng C.-J."/>
            <person name="Schuster L."/>
            <person name="Cowan T.M."/>
            <person name="Smanski M.J."/>
            <person name="Chevrette M.G."/>
            <person name="De Carvalho L.P.S."/>
            <person name="Shen B."/>
        </authorList>
    </citation>
    <scope>NUCLEOTIDE SEQUENCE [LARGE SCALE GENOMIC DNA]</scope>
    <source>
        <strain evidence="1 2">NPDC001694</strain>
    </source>
</reference>
<name>A0ABV1TTC8_9ACTN</name>
<proteinExistence type="predicted"/>
<evidence type="ECO:0000313" key="1">
    <source>
        <dbReference type="EMBL" id="MER6273245.1"/>
    </source>
</evidence>
<comment type="caution">
    <text evidence="1">The sequence shown here is derived from an EMBL/GenBank/DDBJ whole genome shotgun (WGS) entry which is preliminary data.</text>
</comment>
<protein>
    <recommendedName>
        <fullName evidence="3">Serine/threonine protein kinase</fullName>
    </recommendedName>
</protein>
<gene>
    <name evidence="1" type="ORF">ABT211_39150</name>
</gene>
<sequence length="222" mass="24066">MLGIVAGTCVGYLVQADRSPTALPSLSQASVAQAKGAGPEPLSAAEDRKVKVDGDLRKLLLKKPSGARKGLYTVGTDGWMSLTEYAETFDKPAGAFRTLIAEDDFRRAAATTWREGSTFSVEIRLIQYRQAETSSTAEDAAADAYYWADSGARDTASWPIPGTGDGMAYVHHKPESGYGVSVYSAEAHAWRGDIAMEIWISDTKPISRTKVLDLAKRQMERL</sequence>
<evidence type="ECO:0008006" key="3">
    <source>
        <dbReference type="Google" id="ProtNLM"/>
    </source>
</evidence>
<accession>A0ABV1TTC8</accession>
<keyword evidence="2" id="KW-1185">Reference proteome</keyword>
<evidence type="ECO:0000313" key="2">
    <source>
        <dbReference type="Proteomes" id="UP001490365"/>
    </source>
</evidence>
<organism evidence="1 2">
    <name type="scientific">Streptomyces sp. 900105755</name>
    <dbReference type="NCBI Taxonomy" id="3154389"/>
    <lineage>
        <taxon>Bacteria</taxon>
        <taxon>Bacillati</taxon>
        <taxon>Actinomycetota</taxon>
        <taxon>Actinomycetes</taxon>
        <taxon>Kitasatosporales</taxon>
        <taxon>Streptomycetaceae</taxon>
        <taxon>Streptomyces</taxon>
    </lineage>
</organism>